<feature type="domain" description="Histidine kinase" evidence="4">
    <location>
        <begin position="541"/>
        <end position="644"/>
    </location>
</feature>
<dbReference type="KEGG" id="abas:ACPOL_2986"/>
<dbReference type="GO" id="GO:0000155">
    <property type="term" value="F:phosphorelay sensor kinase activity"/>
    <property type="evidence" value="ECO:0007669"/>
    <property type="project" value="InterPro"/>
</dbReference>
<evidence type="ECO:0000256" key="3">
    <source>
        <dbReference type="SAM" id="Phobius"/>
    </source>
</evidence>
<dbReference type="InterPro" id="IPR004358">
    <property type="entry name" value="Sig_transdc_His_kin-like_C"/>
</dbReference>
<feature type="transmembrane region" description="Helical" evidence="3">
    <location>
        <begin position="282"/>
        <end position="302"/>
    </location>
</feature>
<keyword evidence="3" id="KW-0472">Membrane</keyword>
<keyword evidence="3" id="KW-0812">Transmembrane</keyword>
<dbReference type="PANTHER" id="PTHR34220:SF7">
    <property type="entry name" value="SENSOR HISTIDINE KINASE YPDA"/>
    <property type="match status" value="1"/>
</dbReference>
<dbReference type="SUPFAM" id="SSF55874">
    <property type="entry name" value="ATPase domain of HSP90 chaperone/DNA topoisomerase II/histidine kinase"/>
    <property type="match status" value="1"/>
</dbReference>
<comment type="catalytic activity">
    <reaction evidence="1">
        <text>ATP + protein L-histidine = ADP + protein N-phospho-L-histidine.</text>
        <dbReference type="EC" id="2.7.13.3"/>
    </reaction>
</comment>
<organism evidence="5 6">
    <name type="scientific">Acidisarcina polymorpha</name>
    <dbReference type="NCBI Taxonomy" id="2211140"/>
    <lineage>
        <taxon>Bacteria</taxon>
        <taxon>Pseudomonadati</taxon>
        <taxon>Acidobacteriota</taxon>
        <taxon>Terriglobia</taxon>
        <taxon>Terriglobales</taxon>
        <taxon>Acidobacteriaceae</taxon>
        <taxon>Acidisarcina</taxon>
    </lineage>
</organism>
<dbReference type="PRINTS" id="PR00344">
    <property type="entry name" value="BCTRLSENSOR"/>
</dbReference>
<keyword evidence="5" id="KW-0418">Kinase</keyword>
<dbReference type="Pfam" id="PF02518">
    <property type="entry name" value="HATPase_c"/>
    <property type="match status" value="1"/>
</dbReference>
<dbReference type="AlphaFoldDB" id="A0A2Z5FZK2"/>
<keyword evidence="6" id="KW-1185">Reference proteome</keyword>
<dbReference type="RefSeq" id="WP_114207540.1">
    <property type="nucleotide sequence ID" value="NZ_CP030840.1"/>
</dbReference>
<name>A0A2Z5FZK2_9BACT</name>
<evidence type="ECO:0000256" key="1">
    <source>
        <dbReference type="ARBA" id="ARBA00000085"/>
    </source>
</evidence>
<feature type="transmembrane region" description="Helical" evidence="3">
    <location>
        <begin position="219"/>
        <end position="237"/>
    </location>
</feature>
<evidence type="ECO:0000256" key="2">
    <source>
        <dbReference type="ARBA" id="ARBA00012438"/>
    </source>
</evidence>
<dbReference type="EMBL" id="CP030840">
    <property type="protein sequence ID" value="AXC12288.1"/>
    <property type="molecule type" value="Genomic_DNA"/>
</dbReference>
<dbReference type="InterPro" id="IPR005467">
    <property type="entry name" value="His_kinase_dom"/>
</dbReference>
<feature type="transmembrane region" description="Helical" evidence="3">
    <location>
        <begin position="153"/>
        <end position="174"/>
    </location>
</feature>
<dbReference type="PANTHER" id="PTHR34220">
    <property type="entry name" value="SENSOR HISTIDINE KINASE YPDA"/>
    <property type="match status" value="1"/>
</dbReference>
<feature type="transmembrane region" description="Helical" evidence="3">
    <location>
        <begin position="249"/>
        <end position="270"/>
    </location>
</feature>
<protein>
    <recommendedName>
        <fullName evidence="2">histidine kinase</fullName>
        <ecNumber evidence="2">2.7.13.3</ecNumber>
    </recommendedName>
</protein>
<dbReference type="Proteomes" id="UP000253606">
    <property type="component" value="Chromosome"/>
</dbReference>
<dbReference type="OrthoDB" id="127440at2"/>
<dbReference type="EC" id="2.7.13.3" evidence="2"/>
<dbReference type="GO" id="GO:0016020">
    <property type="term" value="C:membrane"/>
    <property type="evidence" value="ECO:0007669"/>
    <property type="project" value="InterPro"/>
</dbReference>
<dbReference type="InterPro" id="IPR036890">
    <property type="entry name" value="HATPase_C_sf"/>
</dbReference>
<evidence type="ECO:0000313" key="6">
    <source>
        <dbReference type="Proteomes" id="UP000253606"/>
    </source>
</evidence>
<reference evidence="5 6" key="1">
    <citation type="journal article" date="2018" name="Front. Microbiol.">
        <title>Hydrolytic Capabilities as a Key to Environmental Success: Chitinolytic and Cellulolytic Acidobacteria From Acidic Sub-arctic Soils and Boreal Peatlands.</title>
        <authorList>
            <person name="Belova S.E."/>
            <person name="Ravin N.V."/>
            <person name="Pankratov T.A."/>
            <person name="Rakitin A.L."/>
            <person name="Ivanova A.A."/>
            <person name="Beletsky A.V."/>
            <person name="Mardanov A.V."/>
            <person name="Sinninghe Damste J.S."/>
            <person name="Dedysh S.N."/>
        </authorList>
    </citation>
    <scope>NUCLEOTIDE SEQUENCE [LARGE SCALE GENOMIC DNA]</scope>
    <source>
        <strain evidence="5 6">SBC82</strain>
    </source>
</reference>
<keyword evidence="5" id="KW-0808">Transferase</keyword>
<gene>
    <name evidence="5" type="ORF">ACPOL_2986</name>
</gene>
<dbReference type="Pfam" id="PF06580">
    <property type="entry name" value="His_kinase"/>
    <property type="match status" value="1"/>
</dbReference>
<dbReference type="InterPro" id="IPR050640">
    <property type="entry name" value="Bact_2-comp_sensor_kinase"/>
</dbReference>
<feature type="transmembrane region" description="Helical" evidence="3">
    <location>
        <begin position="186"/>
        <end position="207"/>
    </location>
</feature>
<feature type="transmembrane region" description="Helical" evidence="3">
    <location>
        <begin position="110"/>
        <end position="133"/>
    </location>
</feature>
<dbReference type="InterPro" id="IPR003594">
    <property type="entry name" value="HATPase_dom"/>
</dbReference>
<dbReference type="PROSITE" id="PS50109">
    <property type="entry name" value="HIS_KIN"/>
    <property type="match status" value="1"/>
</dbReference>
<feature type="transmembrane region" description="Helical" evidence="3">
    <location>
        <begin position="81"/>
        <end position="98"/>
    </location>
</feature>
<feature type="transmembrane region" description="Helical" evidence="3">
    <location>
        <begin position="12"/>
        <end position="33"/>
    </location>
</feature>
<dbReference type="Gene3D" id="3.30.565.10">
    <property type="entry name" value="Histidine kinase-like ATPase, C-terminal domain"/>
    <property type="match status" value="1"/>
</dbReference>
<proteinExistence type="predicted"/>
<sequence length="644" mass="69731">MGALDQPSTAGLIGQTYGFAVGTALATLLMVLVWRSGGADRRSRFLFVACILIADLSGLAKNVALVLYVSPKSPLAGQIRSIGFIAAAMLPLSIMTIWRNNAVLGVRRLIGNALVIYSASSGFLIAACLAVGSWTPSYLSSDLMSGVLLNQDFVGNLTIYNGLLLILVGAIFLLPGTLDNLTDRIAISLMISGLFLSSVSAALDAYVSLPLALAHIIRIARFQSIVLVVIGSLFYFSRFRAADIFAKQAMRLLLGSILAMVMAFGTLGPIASMSHVTASPRAVTLLGAAMIAGCAMLLYVRLGRWTDLLVERGIFGKRDTQLAIREFSDHLGVLESKAIVLSTTQALAVEVLGMKSDEVSVRDIDRLDGEPNCVSLPILHQGDTLYLAVPLTGNRRILLTAEVESLREIALHAGRRLDELDREEERMASLRLESRLSRQLVEAELRALRAQINPHFLFNSLNTIAALIPQEPEKAEKFTVRLAKVFRYVLLHADRPLSAIDEEMDFLRTYLEIEQIRFGERLLVEFDVERAIAHTAVPSLILQPLVENAIKHGIAPKVGTSRILVQAKRRNGLILLSVEDDGIGLFASKNQLGRSLASADFGAGVGLQNVRERLQTMYGAAANLSLINIQGGGSRATLEIPAGE</sequence>
<feature type="transmembrane region" description="Helical" evidence="3">
    <location>
        <begin position="45"/>
        <end position="69"/>
    </location>
</feature>
<evidence type="ECO:0000259" key="4">
    <source>
        <dbReference type="PROSITE" id="PS50109"/>
    </source>
</evidence>
<keyword evidence="3" id="KW-1133">Transmembrane helix</keyword>
<dbReference type="InterPro" id="IPR010559">
    <property type="entry name" value="Sig_transdc_His_kin_internal"/>
</dbReference>
<evidence type="ECO:0000313" key="5">
    <source>
        <dbReference type="EMBL" id="AXC12288.1"/>
    </source>
</evidence>
<accession>A0A2Z5FZK2</accession>